<accession>A0A1F5RCK1</accession>
<evidence type="ECO:0000259" key="3">
    <source>
        <dbReference type="Pfam" id="PF01171"/>
    </source>
</evidence>
<feature type="binding site" evidence="2">
    <location>
        <position position="167"/>
    </location>
    <ligand>
        <name>ATP</name>
        <dbReference type="ChEBI" id="CHEBI:30616"/>
    </ligand>
</feature>
<protein>
    <recommendedName>
        <fullName evidence="3">tRNA(Ile)-lysidine/2-thiocytidine synthase N-terminal domain-containing protein</fullName>
    </recommendedName>
</protein>
<keyword evidence="2" id="KW-0067">ATP-binding</keyword>
<dbReference type="Gene3D" id="3.40.50.620">
    <property type="entry name" value="HUPs"/>
    <property type="match status" value="1"/>
</dbReference>
<feature type="binding site" evidence="2">
    <location>
        <begin position="66"/>
        <end position="68"/>
    </location>
    <ligand>
        <name>ATP</name>
        <dbReference type="ChEBI" id="CHEBI:30616"/>
    </ligand>
</feature>
<dbReference type="PANTHER" id="PTHR43686">
    <property type="entry name" value="SULFURTRANSFERASE-RELATED"/>
    <property type="match status" value="1"/>
</dbReference>
<feature type="binding site" evidence="2">
    <location>
        <position position="100"/>
    </location>
    <ligand>
        <name>ATP</name>
        <dbReference type="ChEBI" id="CHEBI:30616"/>
    </ligand>
</feature>
<reference evidence="4 5" key="1">
    <citation type="journal article" date="2016" name="Nat. Commun.">
        <title>Thousands of microbial genomes shed light on interconnected biogeochemical processes in an aquifer system.</title>
        <authorList>
            <person name="Anantharaman K."/>
            <person name="Brown C.T."/>
            <person name="Hug L.A."/>
            <person name="Sharon I."/>
            <person name="Castelle C.J."/>
            <person name="Probst A.J."/>
            <person name="Thomas B.C."/>
            <person name="Singh A."/>
            <person name="Wilkins M.J."/>
            <person name="Karaoz U."/>
            <person name="Brodie E.L."/>
            <person name="Williams K.H."/>
            <person name="Hubbard S.S."/>
            <person name="Banfield J.F."/>
        </authorList>
    </citation>
    <scope>NUCLEOTIDE SEQUENCE [LARGE SCALE GENOMIC DNA]</scope>
</reference>
<dbReference type="AlphaFoldDB" id="A0A1F5RCK1"/>
<organism evidence="4 5">
    <name type="scientific">Candidatus Edwardsbacteria bacterium GWF2_54_11</name>
    <dbReference type="NCBI Taxonomy" id="1817851"/>
    <lineage>
        <taxon>Bacteria</taxon>
        <taxon>Candidatus Edwardsiibacteriota</taxon>
    </lineage>
</organism>
<dbReference type="Pfam" id="PF01171">
    <property type="entry name" value="ATP_bind_3"/>
    <property type="match status" value="1"/>
</dbReference>
<evidence type="ECO:0000256" key="1">
    <source>
        <dbReference type="ARBA" id="ARBA00022679"/>
    </source>
</evidence>
<dbReference type="GO" id="GO:0005524">
    <property type="term" value="F:ATP binding"/>
    <property type="evidence" value="ECO:0007669"/>
    <property type="project" value="UniProtKB-KW"/>
</dbReference>
<name>A0A1F5RCK1_9BACT</name>
<evidence type="ECO:0000256" key="2">
    <source>
        <dbReference type="PIRSR" id="PIRSR004976-51"/>
    </source>
</evidence>
<gene>
    <name evidence="4" type="ORF">A2024_04225</name>
</gene>
<dbReference type="SUPFAM" id="SSF52402">
    <property type="entry name" value="Adenine nucleotide alpha hydrolases-like"/>
    <property type="match status" value="1"/>
</dbReference>
<comment type="caution">
    <text evidence="4">The sequence shown here is derived from an EMBL/GenBank/DDBJ whole genome shotgun (WGS) entry which is preliminary data.</text>
</comment>
<dbReference type="PIRSF" id="PIRSF004976">
    <property type="entry name" value="ATPase_YdaO"/>
    <property type="match status" value="1"/>
</dbReference>
<feature type="binding site" evidence="2">
    <location>
        <position position="72"/>
    </location>
    <ligand>
        <name>ATP</name>
        <dbReference type="ChEBI" id="CHEBI:30616"/>
    </ligand>
</feature>
<dbReference type="GO" id="GO:0016740">
    <property type="term" value="F:transferase activity"/>
    <property type="evidence" value="ECO:0007669"/>
    <property type="project" value="UniProtKB-KW"/>
</dbReference>
<dbReference type="InterPro" id="IPR035107">
    <property type="entry name" value="tRNA_thiolation_TtcA_Ctu1"/>
</dbReference>
<feature type="domain" description="tRNA(Ile)-lysidine/2-thiocytidine synthase N-terminal" evidence="3">
    <location>
        <begin position="63"/>
        <end position="221"/>
    </location>
</feature>
<dbReference type="InterPro" id="IPR011063">
    <property type="entry name" value="TilS/TtcA_N"/>
</dbReference>
<dbReference type="GO" id="GO:0008033">
    <property type="term" value="P:tRNA processing"/>
    <property type="evidence" value="ECO:0007669"/>
    <property type="project" value="InterPro"/>
</dbReference>
<evidence type="ECO:0000313" key="4">
    <source>
        <dbReference type="EMBL" id="OGF12199.1"/>
    </source>
</evidence>
<dbReference type="InterPro" id="IPR014729">
    <property type="entry name" value="Rossmann-like_a/b/a_fold"/>
</dbReference>
<dbReference type="PANTHER" id="PTHR43686:SF1">
    <property type="entry name" value="AMINOTRAN_5 DOMAIN-CONTAINING PROTEIN"/>
    <property type="match status" value="1"/>
</dbReference>
<evidence type="ECO:0000313" key="5">
    <source>
        <dbReference type="Proteomes" id="UP000177230"/>
    </source>
</evidence>
<dbReference type="Proteomes" id="UP000177230">
    <property type="component" value="Unassembled WGS sequence"/>
</dbReference>
<sequence>MMFTCRHCSHYFLDIPRPVKYTFSMNDRNIRPTPVKPDNWGRVYSRAIRAEKDFCQIERGDRILIGLSGGSDSLVMLDILSRQHKKLGRSLGISLIAGHVPGEFQGKPIAPVKKLDKICAGLEVPFVASSSLLSDDIYNDCFKCSLARRRSLFDLAEEQGCNKIALGHNADDVVETALLNILYSGKLAAILPKQSILKGKLHIIRPLAYVWKEEIVKYSVQRFGRIKTFSCSGAKDSKRLTIRKMLNRLQSEGSPVKENILKAISNPKLEYLPVIKNL</sequence>
<proteinExistence type="predicted"/>
<feature type="binding site" evidence="2">
    <location>
        <position position="172"/>
    </location>
    <ligand>
        <name>ATP</name>
        <dbReference type="ChEBI" id="CHEBI:30616"/>
    </ligand>
</feature>
<dbReference type="EMBL" id="MFFM01000034">
    <property type="protein sequence ID" value="OGF12199.1"/>
    <property type="molecule type" value="Genomic_DNA"/>
</dbReference>
<keyword evidence="2" id="KW-0547">Nucleotide-binding</keyword>
<keyword evidence="1" id="KW-0808">Transferase</keyword>